<dbReference type="FunCoup" id="Q9HJJ9">
    <property type="interactions" value="84"/>
</dbReference>
<evidence type="ECO:0000259" key="3">
    <source>
        <dbReference type="Pfam" id="PF00329"/>
    </source>
</evidence>
<proteinExistence type="inferred from homology"/>
<dbReference type="SUPFAM" id="SSF143243">
    <property type="entry name" value="Nqo5-like"/>
    <property type="match status" value="1"/>
</dbReference>
<evidence type="ECO:0000256" key="1">
    <source>
        <dbReference type="ARBA" id="ARBA00007569"/>
    </source>
</evidence>
<dbReference type="Proteomes" id="UP000001024">
    <property type="component" value="Chromosome"/>
</dbReference>
<gene>
    <name evidence="4" type="ordered locus">Ta0968</name>
</gene>
<protein>
    <submittedName>
        <fullName evidence="4">NADH dehydrogenase, chain C related protein</fullName>
    </submittedName>
</protein>
<dbReference type="EnsemblBacteria" id="CAC12097">
    <property type="protein sequence ID" value="CAC12097"/>
    <property type="gene ID" value="CAC12097"/>
</dbReference>
<dbReference type="PANTHER" id="PTHR10884">
    <property type="entry name" value="NADH DEHYDROGENASE UBIQUINONE IRON-SULFUR PROTEIN 3"/>
    <property type="match status" value="1"/>
</dbReference>
<dbReference type="KEGG" id="tac:Ta0968"/>
<name>Q9HJJ9_THEAC</name>
<dbReference type="PaxDb" id="273075-Ta0968"/>
<evidence type="ECO:0000256" key="2">
    <source>
        <dbReference type="ARBA" id="ARBA00022448"/>
    </source>
</evidence>
<accession>Q9HJJ9</accession>
<evidence type="ECO:0000313" key="5">
    <source>
        <dbReference type="Proteomes" id="UP000001024"/>
    </source>
</evidence>
<keyword evidence="5" id="KW-1185">Reference proteome</keyword>
<dbReference type="EMBL" id="AL445066">
    <property type="protein sequence ID" value="CAC12097.1"/>
    <property type="molecule type" value="Genomic_DNA"/>
</dbReference>
<dbReference type="GO" id="GO:0008137">
    <property type="term" value="F:NADH dehydrogenase (ubiquinone) activity"/>
    <property type="evidence" value="ECO:0007669"/>
    <property type="project" value="InterPro"/>
</dbReference>
<dbReference type="HOGENOM" id="CLU_042628_6_3_2"/>
<feature type="domain" description="NADH:ubiquinone oxidoreductase 30kDa subunit" evidence="3">
    <location>
        <begin position="16"/>
        <end position="129"/>
    </location>
</feature>
<evidence type="ECO:0000313" key="4">
    <source>
        <dbReference type="EMBL" id="CAC12097.1"/>
    </source>
</evidence>
<comment type="similarity">
    <text evidence="1">Belongs to the complex I 30 kDa subunit family.</text>
</comment>
<dbReference type="NCBIfam" id="NF004737">
    <property type="entry name" value="PRK06074.2-4"/>
    <property type="match status" value="1"/>
</dbReference>
<dbReference type="GO" id="GO:0016651">
    <property type="term" value="F:oxidoreductase activity, acting on NAD(P)H"/>
    <property type="evidence" value="ECO:0007669"/>
    <property type="project" value="InterPro"/>
</dbReference>
<dbReference type="InParanoid" id="Q9HJJ9"/>
<dbReference type="Gene3D" id="3.30.460.80">
    <property type="entry name" value="NADH:ubiquinone oxidoreductase, 30kDa subunit"/>
    <property type="match status" value="1"/>
</dbReference>
<dbReference type="STRING" id="273075.gene:9572186"/>
<dbReference type="eggNOG" id="arCOG01551">
    <property type="taxonomic scope" value="Archaea"/>
</dbReference>
<dbReference type="InterPro" id="IPR037232">
    <property type="entry name" value="NADH_quin_OxRdtase_su_C/D-like"/>
</dbReference>
<reference evidence="4 5" key="1">
    <citation type="journal article" date="2000" name="Nature">
        <title>The genome sequence of the thermoacidophilic scavenger Thermoplasma acidophilum.</title>
        <authorList>
            <person name="Ruepp A."/>
            <person name="Graml W."/>
            <person name="Santos-Martinez M.L."/>
            <person name="Koretke K.K."/>
            <person name="Volker C."/>
            <person name="Mewes H.W."/>
            <person name="Frishman D."/>
            <person name="Stocker S."/>
            <person name="Lupas A.N."/>
            <person name="Baumeister W."/>
        </authorList>
    </citation>
    <scope>NUCLEOTIDE SEQUENCE [LARGE SCALE GENOMIC DNA]</scope>
    <source>
        <strain evidence="5">ATCC 25905 / DSM 1728 / JCM 9062 / NBRC 15155 / AMRC-C165</strain>
    </source>
</reference>
<dbReference type="NCBIfam" id="TIGR01961">
    <property type="entry name" value="NuoC_fam"/>
    <property type="match status" value="1"/>
</dbReference>
<dbReference type="InterPro" id="IPR010218">
    <property type="entry name" value="NADH_DH_suC"/>
</dbReference>
<keyword evidence="2" id="KW-0813">Transport</keyword>
<dbReference type="InterPro" id="IPR001268">
    <property type="entry name" value="NADH_UbQ_OxRdtase_30kDa_su"/>
</dbReference>
<dbReference type="SMR" id="Q9HJJ9"/>
<dbReference type="PANTHER" id="PTHR10884:SF14">
    <property type="entry name" value="NADH DEHYDROGENASE [UBIQUINONE] IRON-SULFUR PROTEIN 3, MITOCHONDRIAL"/>
    <property type="match status" value="1"/>
</dbReference>
<dbReference type="AlphaFoldDB" id="Q9HJJ9"/>
<sequence length="150" mass="17521">MDIIAEEKTKDGRKVIRVAKENLLDLMKELKSQGYNLSLTTAVDYVDHIEVVYHLYNMQKNEYIIVKTETRDNHVPSLTSLWNAANWDEREEYDLVGVIFDGHPNLKRLFLPEGWVGHPLRKNYDLSKAQYVNMDEEGNDYVTFDPEGGW</sequence>
<organism evidence="4 5">
    <name type="scientific">Thermoplasma acidophilum (strain ATCC 25905 / DSM 1728 / JCM 9062 / NBRC 15155 / AMRC-C165)</name>
    <dbReference type="NCBI Taxonomy" id="273075"/>
    <lineage>
        <taxon>Archaea</taxon>
        <taxon>Methanobacteriati</taxon>
        <taxon>Thermoplasmatota</taxon>
        <taxon>Thermoplasmata</taxon>
        <taxon>Thermoplasmatales</taxon>
        <taxon>Thermoplasmataceae</taxon>
        <taxon>Thermoplasma</taxon>
    </lineage>
</organism>
<dbReference type="Pfam" id="PF00329">
    <property type="entry name" value="Complex1_30kDa"/>
    <property type="match status" value="1"/>
</dbReference>